<protein>
    <submittedName>
        <fullName evidence="3">Uncharacterized protein</fullName>
    </submittedName>
</protein>
<evidence type="ECO:0000313" key="3">
    <source>
        <dbReference type="EMBL" id="EJU05670.1"/>
    </source>
</evidence>
<gene>
    <name evidence="3" type="ORF">DACRYDRAFT_104154</name>
</gene>
<feature type="transmembrane region" description="Helical" evidence="2">
    <location>
        <begin position="67"/>
        <end position="93"/>
    </location>
</feature>
<evidence type="ECO:0000313" key="4">
    <source>
        <dbReference type="Proteomes" id="UP000030653"/>
    </source>
</evidence>
<keyword evidence="2" id="KW-0472">Membrane</keyword>
<name>M5GBA4_DACPD</name>
<feature type="region of interest" description="Disordered" evidence="1">
    <location>
        <begin position="1"/>
        <end position="40"/>
    </location>
</feature>
<feature type="compositionally biased region" description="Low complexity" evidence="1">
    <location>
        <begin position="402"/>
        <end position="414"/>
    </location>
</feature>
<dbReference type="AlphaFoldDB" id="M5GBA4"/>
<reference evidence="3 4" key="1">
    <citation type="journal article" date="2012" name="Science">
        <title>The Paleozoic origin of enzymatic lignin decomposition reconstructed from 31 fungal genomes.</title>
        <authorList>
            <person name="Floudas D."/>
            <person name="Binder M."/>
            <person name="Riley R."/>
            <person name="Barry K."/>
            <person name="Blanchette R.A."/>
            <person name="Henrissat B."/>
            <person name="Martinez A.T."/>
            <person name="Otillar R."/>
            <person name="Spatafora J.W."/>
            <person name="Yadav J.S."/>
            <person name="Aerts A."/>
            <person name="Benoit I."/>
            <person name="Boyd A."/>
            <person name="Carlson A."/>
            <person name="Copeland A."/>
            <person name="Coutinho P.M."/>
            <person name="de Vries R.P."/>
            <person name="Ferreira P."/>
            <person name="Findley K."/>
            <person name="Foster B."/>
            <person name="Gaskell J."/>
            <person name="Glotzer D."/>
            <person name="Gorecki P."/>
            <person name="Heitman J."/>
            <person name="Hesse C."/>
            <person name="Hori C."/>
            <person name="Igarashi K."/>
            <person name="Jurgens J.A."/>
            <person name="Kallen N."/>
            <person name="Kersten P."/>
            <person name="Kohler A."/>
            <person name="Kuees U."/>
            <person name="Kumar T.K.A."/>
            <person name="Kuo A."/>
            <person name="LaButti K."/>
            <person name="Larrondo L.F."/>
            <person name="Lindquist E."/>
            <person name="Ling A."/>
            <person name="Lombard V."/>
            <person name="Lucas S."/>
            <person name="Lundell T."/>
            <person name="Martin R."/>
            <person name="McLaughlin D.J."/>
            <person name="Morgenstern I."/>
            <person name="Morin E."/>
            <person name="Murat C."/>
            <person name="Nagy L.G."/>
            <person name="Nolan M."/>
            <person name="Ohm R.A."/>
            <person name="Patyshakuliyeva A."/>
            <person name="Rokas A."/>
            <person name="Ruiz-Duenas F.J."/>
            <person name="Sabat G."/>
            <person name="Salamov A."/>
            <person name="Samejima M."/>
            <person name="Schmutz J."/>
            <person name="Slot J.C."/>
            <person name="St John F."/>
            <person name="Stenlid J."/>
            <person name="Sun H."/>
            <person name="Sun S."/>
            <person name="Syed K."/>
            <person name="Tsang A."/>
            <person name="Wiebenga A."/>
            <person name="Young D."/>
            <person name="Pisabarro A."/>
            <person name="Eastwood D.C."/>
            <person name="Martin F."/>
            <person name="Cullen D."/>
            <person name="Grigoriev I.V."/>
            <person name="Hibbett D.S."/>
        </authorList>
    </citation>
    <scope>NUCLEOTIDE SEQUENCE [LARGE SCALE GENOMIC DNA]</scope>
    <source>
        <strain evidence="3 4">DJM-731 SS1</strain>
    </source>
</reference>
<feature type="compositionally biased region" description="Polar residues" evidence="1">
    <location>
        <begin position="1"/>
        <end position="30"/>
    </location>
</feature>
<feature type="region of interest" description="Disordered" evidence="1">
    <location>
        <begin position="109"/>
        <end position="171"/>
    </location>
</feature>
<evidence type="ECO:0000256" key="2">
    <source>
        <dbReference type="SAM" id="Phobius"/>
    </source>
</evidence>
<dbReference type="OrthoDB" id="3244253at2759"/>
<keyword evidence="2" id="KW-0812">Transmembrane</keyword>
<dbReference type="GeneID" id="63682945"/>
<keyword evidence="4" id="KW-1185">Reference proteome</keyword>
<dbReference type="OMA" id="MPVERTR"/>
<feature type="compositionally biased region" description="Basic and acidic residues" evidence="1">
    <location>
        <begin position="190"/>
        <end position="206"/>
    </location>
</feature>
<feature type="compositionally biased region" description="Gly residues" evidence="1">
    <location>
        <begin position="375"/>
        <end position="387"/>
    </location>
</feature>
<feature type="compositionally biased region" description="Low complexity" evidence="1">
    <location>
        <begin position="318"/>
        <end position="336"/>
    </location>
</feature>
<organism evidence="3 4">
    <name type="scientific">Dacryopinax primogenitus (strain DJM 731)</name>
    <name type="common">Brown rot fungus</name>
    <dbReference type="NCBI Taxonomy" id="1858805"/>
    <lineage>
        <taxon>Eukaryota</taxon>
        <taxon>Fungi</taxon>
        <taxon>Dikarya</taxon>
        <taxon>Basidiomycota</taxon>
        <taxon>Agaricomycotina</taxon>
        <taxon>Dacrymycetes</taxon>
        <taxon>Dacrymycetales</taxon>
        <taxon>Dacrymycetaceae</taxon>
        <taxon>Dacryopinax</taxon>
    </lineage>
</organism>
<keyword evidence="2" id="KW-1133">Transmembrane helix</keyword>
<dbReference type="HOGENOM" id="CLU_663962_0_0_1"/>
<evidence type="ECO:0000256" key="1">
    <source>
        <dbReference type="SAM" id="MobiDB-lite"/>
    </source>
</evidence>
<feature type="compositionally biased region" description="Low complexity" evidence="1">
    <location>
        <begin position="274"/>
        <end position="298"/>
    </location>
</feature>
<feature type="compositionally biased region" description="Basic and acidic residues" evidence="1">
    <location>
        <begin position="242"/>
        <end position="251"/>
    </location>
</feature>
<accession>M5GBA4</accession>
<dbReference type="RefSeq" id="XP_040632564.1">
    <property type="nucleotide sequence ID" value="XM_040767883.1"/>
</dbReference>
<proteinExistence type="predicted"/>
<dbReference type="Proteomes" id="UP000030653">
    <property type="component" value="Unassembled WGS sequence"/>
</dbReference>
<feature type="compositionally biased region" description="Polar residues" evidence="1">
    <location>
        <begin position="123"/>
        <end position="133"/>
    </location>
</feature>
<sequence length="414" mass="43063">MSNSDSATLGGTETFSSASQLPTDLLTNPEASEGSAPSLPTGASVVTVTYQVGPTSTPASTSQGNGIPIGAIVGGALGGMAIVALIVFGWIWWGRSLKHQEMEKKRLAEENAMKKPRRPSMKHISSSTGSSFLTRDGKTVSFEIVHPNTAPSKPPMQTRRPPAGPNAAATGTTAAAGAVIGKIIVTPPEDAEHPRVRSPDKPEKSPFRPSRRHEAALAATHARTGSGGSYRPSPLSQGESYTAEKKEERGGRPPGAAPAVYGPPVPMPVERTRTTSSRSASASTTPTQTASGSRKTPSPSSPPPTPPFLRKSPSKGRTNASLAALHAAATTPTPNLSLLTQADGRVNRLSAVSVQPQPKEWEADQHPMPVSPGAHGRGYGQGQGQQGQGLQVPNAEEQMIWRGSRVESSSGEEA</sequence>
<dbReference type="EMBL" id="JH795856">
    <property type="protein sequence ID" value="EJU05670.1"/>
    <property type="molecule type" value="Genomic_DNA"/>
</dbReference>
<feature type="region of interest" description="Disordered" evidence="1">
    <location>
        <begin position="186"/>
        <end position="414"/>
    </location>
</feature>